<dbReference type="FunCoup" id="G5CAV9">
    <property type="interactions" value="261"/>
</dbReference>
<sequence length="86" mass="9686">LKMRLPTQLLGLLMLWIPGKKKQKMREKNEPLEILGASQVDFVSITCRSSIVVGVSKSWYKQKPKEPHRLLVCGASAPKSFFGSPF</sequence>
<dbReference type="STRING" id="10181.G5CAV9"/>
<name>G5CAV9_HETGA</name>
<gene>
    <name evidence="1" type="ORF">GW7_13905</name>
</gene>
<dbReference type="EMBL" id="JH174190">
    <property type="protein sequence ID" value="EHB18670.1"/>
    <property type="molecule type" value="Genomic_DNA"/>
</dbReference>
<dbReference type="AlphaFoldDB" id="G5CAV9"/>
<dbReference type="InParanoid" id="G5CAV9"/>
<dbReference type="SUPFAM" id="SSF48726">
    <property type="entry name" value="Immunoglobulin"/>
    <property type="match status" value="1"/>
</dbReference>
<protein>
    <submittedName>
        <fullName evidence="1">Uncharacterized protein</fullName>
    </submittedName>
</protein>
<organism evidence="1 2">
    <name type="scientific">Heterocephalus glaber</name>
    <name type="common">Naked mole rat</name>
    <dbReference type="NCBI Taxonomy" id="10181"/>
    <lineage>
        <taxon>Eukaryota</taxon>
        <taxon>Metazoa</taxon>
        <taxon>Chordata</taxon>
        <taxon>Craniata</taxon>
        <taxon>Vertebrata</taxon>
        <taxon>Euteleostomi</taxon>
        <taxon>Mammalia</taxon>
        <taxon>Eutheria</taxon>
        <taxon>Euarchontoglires</taxon>
        <taxon>Glires</taxon>
        <taxon>Rodentia</taxon>
        <taxon>Hystricomorpha</taxon>
        <taxon>Bathyergidae</taxon>
        <taxon>Heterocephalus</taxon>
    </lineage>
</organism>
<accession>G5CAV9</accession>
<reference evidence="1 2" key="1">
    <citation type="journal article" date="2011" name="Nature">
        <title>Genome sequencing reveals insights into physiology and longevity of the naked mole rat.</title>
        <authorList>
            <person name="Kim E.B."/>
            <person name="Fang X."/>
            <person name="Fushan A.A."/>
            <person name="Huang Z."/>
            <person name="Lobanov A.V."/>
            <person name="Han L."/>
            <person name="Marino S.M."/>
            <person name="Sun X."/>
            <person name="Turanov A.A."/>
            <person name="Yang P."/>
            <person name="Yim S.H."/>
            <person name="Zhao X."/>
            <person name="Kasaikina M.V."/>
            <person name="Stoletzki N."/>
            <person name="Peng C."/>
            <person name="Polak P."/>
            <person name="Xiong Z."/>
            <person name="Kiezun A."/>
            <person name="Zhu Y."/>
            <person name="Chen Y."/>
            <person name="Kryukov G.V."/>
            <person name="Zhang Q."/>
            <person name="Peshkin L."/>
            <person name="Yang L."/>
            <person name="Bronson R.T."/>
            <person name="Buffenstein R."/>
            <person name="Wang B."/>
            <person name="Han C."/>
            <person name="Li Q."/>
            <person name="Chen L."/>
            <person name="Zhao W."/>
            <person name="Sunyaev S.R."/>
            <person name="Park T.J."/>
            <person name="Zhang G."/>
            <person name="Wang J."/>
            <person name="Gladyshev V.N."/>
        </authorList>
    </citation>
    <scope>NUCLEOTIDE SEQUENCE [LARGE SCALE GENOMIC DNA]</scope>
</reference>
<dbReference type="Proteomes" id="UP000006813">
    <property type="component" value="Unassembled WGS sequence"/>
</dbReference>
<evidence type="ECO:0000313" key="1">
    <source>
        <dbReference type="EMBL" id="EHB18670.1"/>
    </source>
</evidence>
<proteinExistence type="predicted"/>
<feature type="non-terminal residue" evidence="1">
    <location>
        <position position="86"/>
    </location>
</feature>
<evidence type="ECO:0000313" key="2">
    <source>
        <dbReference type="Proteomes" id="UP000006813"/>
    </source>
</evidence>
<dbReference type="InterPro" id="IPR036179">
    <property type="entry name" value="Ig-like_dom_sf"/>
</dbReference>
<feature type="non-terminal residue" evidence="1">
    <location>
        <position position="1"/>
    </location>
</feature>